<reference evidence="1 2" key="1">
    <citation type="journal article" date="2019" name="Commun. Biol.">
        <title>The bagworm genome reveals a unique fibroin gene that provides high tensile strength.</title>
        <authorList>
            <person name="Kono N."/>
            <person name="Nakamura H."/>
            <person name="Ohtoshi R."/>
            <person name="Tomita M."/>
            <person name="Numata K."/>
            <person name="Arakawa K."/>
        </authorList>
    </citation>
    <scope>NUCLEOTIDE SEQUENCE [LARGE SCALE GENOMIC DNA]</scope>
</reference>
<dbReference type="Gene3D" id="3.60.10.10">
    <property type="entry name" value="Endonuclease/exonuclease/phosphatase"/>
    <property type="match status" value="1"/>
</dbReference>
<evidence type="ECO:0000313" key="1">
    <source>
        <dbReference type="EMBL" id="GBP90709.1"/>
    </source>
</evidence>
<evidence type="ECO:0000313" key="2">
    <source>
        <dbReference type="Proteomes" id="UP000299102"/>
    </source>
</evidence>
<accession>A0A4C1ZUK8</accession>
<organism evidence="1 2">
    <name type="scientific">Eumeta variegata</name>
    <name type="common">Bagworm moth</name>
    <name type="synonym">Eumeta japonica</name>
    <dbReference type="NCBI Taxonomy" id="151549"/>
    <lineage>
        <taxon>Eukaryota</taxon>
        <taxon>Metazoa</taxon>
        <taxon>Ecdysozoa</taxon>
        <taxon>Arthropoda</taxon>
        <taxon>Hexapoda</taxon>
        <taxon>Insecta</taxon>
        <taxon>Pterygota</taxon>
        <taxon>Neoptera</taxon>
        <taxon>Endopterygota</taxon>
        <taxon>Lepidoptera</taxon>
        <taxon>Glossata</taxon>
        <taxon>Ditrysia</taxon>
        <taxon>Tineoidea</taxon>
        <taxon>Psychidae</taxon>
        <taxon>Oiketicinae</taxon>
        <taxon>Eumeta</taxon>
    </lineage>
</organism>
<dbReference type="SUPFAM" id="SSF56219">
    <property type="entry name" value="DNase I-like"/>
    <property type="match status" value="1"/>
</dbReference>
<dbReference type="Proteomes" id="UP000299102">
    <property type="component" value="Unassembled WGS sequence"/>
</dbReference>
<name>A0A4C1ZUK8_EUMVA</name>
<dbReference type="EMBL" id="BGZK01002105">
    <property type="protein sequence ID" value="GBP90709.1"/>
    <property type="molecule type" value="Genomic_DNA"/>
</dbReference>
<dbReference type="OrthoDB" id="411871at2759"/>
<comment type="caution">
    <text evidence="1">The sequence shown here is derived from an EMBL/GenBank/DDBJ whole genome shotgun (WGS) entry which is preliminary data.</text>
</comment>
<protein>
    <recommendedName>
        <fullName evidence="3">Endonuclease/exonuclease/phosphatase domain-containing protein</fullName>
    </recommendedName>
</protein>
<proteinExistence type="predicted"/>
<dbReference type="AlphaFoldDB" id="A0A4C1ZUK8"/>
<dbReference type="InterPro" id="IPR036691">
    <property type="entry name" value="Endo/exonu/phosph_ase_sf"/>
</dbReference>
<gene>
    <name evidence="1" type="ORF">EVAR_67018_1</name>
</gene>
<evidence type="ECO:0008006" key="3">
    <source>
        <dbReference type="Google" id="ProtNLM"/>
    </source>
</evidence>
<sequence length="115" mass="13107">MLTCGATDEAAEWRTLDKRHIALFLKEMNFQVLNTGNTPIFETPRRGKIYTSIVDEMACKLPSVGRVEGQRVDRTVTTSDHNAVTFEIQVEGSLKPRERRRSCVHTSKVHSYGRQ</sequence>
<keyword evidence="2" id="KW-1185">Reference proteome</keyword>